<reference evidence="4 5" key="1">
    <citation type="submission" date="2020-08" db="EMBL/GenBank/DDBJ databases">
        <authorList>
            <person name="Liu C."/>
            <person name="Sun Q."/>
        </authorList>
    </citation>
    <scope>NUCLEOTIDE SEQUENCE [LARGE SCALE GENOMIC DNA]</scope>
    <source>
        <strain evidence="4 5">NSJ-18</strain>
    </source>
</reference>
<keyword evidence="1" id="KW-0472">Membrane</keyword>
<proteinExistence type="predicted"/>
<evidence type="ECO:0000259" key="3">
    <source>
        <dbReference type="Pfam" id="PF19124"/>
    </source>
</evidence>
<feature type="transmembrane region" description="Helical" evidence="1">
    <location>
        <begin position="59"/>
        <end position="77"/>
    </location>
</feature>
<accession>A0ABR7JPL6</accession>
<feature type="transmembrane region" description="Helical" evidence="1">
    <location>
        <begin position="83"/>
        <end position="100"/>
    </location>
</feature>
<dbReference type="PANTHER" id="PTHR37810:SF9">
    <property type="entry name" value="MEMBRANE PROTEIN"/>
    <property type="match status" value="1"/>
</dbReference>
<organism evidence="4 5">
    <name type="scientific">Romboutsia faecis</name>
    <dbReference type="NCBI Taxonomy" id="2764597"/>
    <lineage>
        <taxon>Bacteria</taxon>
        <taxon>Bacillati</taxon>
        <taxon>Bacillota</taxon>
        <taxon>Clostridia</taxon>
        <taxon>Peptostreptococcales</taxon>
        <taxon>Peptostreptococcaceae</taxon>
        <taxon>Romboutsia</taxon>
    </lineage>
</organism>
<dbReference type="PANTHER" id="PTHR37810">
    <property type="entry name" value="IMMUNITY PROTEIN SDPI"/>
    <property type="match status" value="1"/>
</dbReference>
<feature type="transmembrane region" description="Helical" evidence="1">
    <location>
        <begin position="6"/>
        <end position="23"/>
    </location>
</feature>
<dbReference type="Proteomes" id="UP000609849">
    <property type="component" value="Unassembled WGS sequence"/>
</dbReference>
<evidence type="ECO:0000259" key="2">
    <source>
        <dbReference type="Pfam" id="PF07853"/>
    </source>
</evidence>
<protein>
    <submittedName>
        <fullName evidence="4">DUF1648 domain-containing protein</fullName>
    </submittedName>
</protein>
<dbReference type="Pfam" id="PF07853">
    <property type="entry name" value="DUF1648"/>
    <property type="match status" value="1"/>
</dbReference>
<evidence type="ECO:0000256" key="1">
    <source>
        <dbReference type="SAM" id="Phobius"/>
    </source>
</evidence>
<keyword evidence="1" id="KW-1133">Transmembrane helix</keyword>
<dbReference type="InterPro" id="IPR043831">
    <property type="entry name" value="DUF5808"/>
</dbReference>
<keyword evidence="5" id="KW-1185">Reference proteome</keyword>
<dbReference type="Pfam" id="PF19124">
    <property type="entry name" value="DUF5808"/>
    <property type="match status" value="1"/>
</dbReference>
<keyword evidence="1" id="KW-0812">Transmembrane</keyword>
<feature type="transmembrane region" description="Helical" evidence="1">
    <location>
        <begin position="149"/>
        <end position="169"/>
    </location>
</feature>
<comment type="caution">
    <text evidence="4">The sequence shown here is derived from an EMBL/GenBank/DDBJ whole genome shotgun (WGS) entry which is preliminary data.</text>
</comment>
<evidence type="ECO:0000313" key="5">
    <source>
        <dbReference type="Proteomes" id="UP000609849"/>
    </source>
</evidence>
<name>A0ABR7JPL6_9FIRM</name>
<gene>
    <name evidence="4" type="ORF">H8923_08835</name>
</gene>
<feature type="transmembrane region" description="Helical" evidence="1">
    <location>
        <begin position="242"/>
        <end position="268"/>
    </location>
</feature>
<evidence type="ECO:0000313" key="4">
    <source>
        <dbReference type="EMBL" id="MBC5996864.1"/>
    </source>
</evidence>
<sequence>MNIFLDYIIFILILLFAHMLSINTQNISSKQYFYGVYIKQINIDENIEKEIDKDFKLKLNISLLIVIIIYIIFNLIFKLNIGLNIMVSTTIYLALYYIFLKNEYKKVKNIKNNYLVINEENVKTERKERKFLKEDNELRKIKLKIIKKFKILFGICIVLSILSFLYVLVNYNSMPETIITHWGSGGRPDGFAKKNIIDVFYTNFIDICMVILLAVMGVGSVSSNTYIDNKNLEINRKKAIKYLNGIGYSFFIMTLTIQSVTTTIPIFMVKEKNIPLQLTLFVCIAPIFISVALIYFYIMLGSLKPKDKSLYAAENDDEKWIYGFIYYNEEDPCLMVEKRLGAGWSMNMAHPLGKVMTFILLLTLAGTMIICFI</sequence>
<feature type="domain" description="DUF5808" evidence="3">
    <location>
        <begin position="330"/>
        <end position="354"/>
    </location>
</feature>
<feature type="transmembrane region" description="Helical" evidence="1">
    <location>
        <begin position="274"/>
        <end position="298"/>
    </location>
</feature>
<feature type="transmembrane region" description="Helical" evidence="1">
    <location>
        <begin position="200"/>
        <end position="221"/>
    </location>
</feature>
<feature type="transmembrane region" description="Helical" evidence="1">
    <location>
        <begin position="355"/>
        <end position="372"/>
    </location>
</feature>
<feature type="domain" description="DUF1648" evidence="2">
    <location>
        <begin position="159"/>
        <end position="194"/>
    </location>
</feature>
<dbReference type="EMBL" id="JACRWE010000003">
    <property type="protein sequence ID" value="MBC5996864.1"/>
    <property type="molecule type" value="Genomic_DNA"/>
</dbReference>
<dbReference type="InterPro" id="IPR012867">
    <property type="entry name" value="DUF1648"/>
</dbReference>
<dbReference type="RefSeq" id="WP_153971668.1">
    <property type="nucleotide sequence ID" value="NZ_JACRWE010000003.1"/>
</dbReference>